<gene>
    <name evidence="9" type="ORF">A2196_00675</name>
</gene>
<dbReference type="GO" id="GO:0099621">
    <property type="term" value="F:undecaprenyl-phosphate 4-deoxy-4-formamido-L-arabinose transferase activity"/>
    <property type="evidence" value="ECO:0007669"/>
    <property type="project" value="TreeGrafter"/>
</dbReference>
<keyword evidence="3 9" id="KW-0808">Transferase</keyword>
<reference evidence="9 10" key="1">
    <citation type="journal article" date="2016" name="Nat. Commun.">
        <title>Thousands of microbial genomes shed light on interconnected biogeochemical processes in an aquifer system.</title>
        <authorList>
            <person name="Anantharaman K."/>
            <person name="Brown C.T."/>
            <person name="Hug L.A."/>
            <person name="Sharon I."/>
            <person name="Castelle C.J."/>
            <person name="Probst A.J."/>
            <person name="Thomas B.C."/>
            <person name="Singh A."/>
            <person name="Wilkins M.J."/>
            <person name="Karaoz U."/>
            <person name="Brodie E.L."/>
            <person name="Williams K.H."/>
            <person name="Hubbard S.S."/>
            <person name="Banfield J.F."/>
        </authorList>
    </citation>
    <scope>NUCLEOTIDE SEQUENCE [LARGE SCALE GENOMIC DNA]</scope>
</reference>
<dbReference type="PANTHER" id="PTHR48090:SF3">
    <property type="entry name" value="UNDECAPRENYL-PHOSPHATE 4-DEOXY-4-FORMAMIDO-L-ARABINOSE TRANSFERASE"/>
    <property type="match status" value="1"/>
</dbReference>
<dbReference type="InterPro" id="IPR029044">
    <property type="entry name" value="Nucleotide-diphossugar_trans"/>
</dbReference>
<dbReference type="AlphaFoldDB" id="A0A1F5HAU0"/>
<evidence type="ECO:0000256" key="2">
    <source>
        <dbReference type="ARBA" id="ARBA00022676"/>
    </source>
</evidence>
<dbReference type="CDD" id="cd04179">
    <property type="entry name" value="DPM_DPG-synthase_like"/>
    <property type="match status" value="1"/>
</dbReference>
<comment type="caution">
    <text evidence="9">The sequence shown here is derived from an EMBL/GenBank/DDBJ whole genome shotgun (WGS) entry which is preliminary data.</text>
</comment>
<dbReference type="GO" id="GO:0009103">
    <property type="term" value="P:lipopolysaccharide biosynthetic process"/>
    <property type="evidence" value="ECO:0007669"/>
    <property type="project" value="UniProtKB-KW"/>
</dbReference>
<protein>
    <submittedName>
        <fullName evidence="9">Glycosyl transferase</fullName>
    </submittedName>
</protein>
<dbReference type="Pfam" id="PF00535">
    <property type="entry name" value="Glycos_transf_2"/>
    <property type="match status" value="1"/>
</dbReference>
<proteinExistence type="predicted"/>
<dbReference type="Proteomes" id="UP000176751">
    <property type="component" value="Unassembled WGS sequence"/>
</dbReference>
<evidence type="ECO:0000256" key="5">
    <source>
        <dbReference type="ARBA" id="ARBA00022985"/>
    </source>
</evidence>
<dbReference type="GO" id="GO:0005886">
    <property type="term" value="C:plasma membrane"/>
    <property type="evidence" value="ECO:0007669"/>
    <property type="project" value="TreeGrafter"/>
</dbReference>
<keyword evidence="1" id="KW-1003">Cell membrane</keyword>
<evidence type="ECO:0000313" key="9">
    <source>
        <dbReference type="EMBL" id="OGE01209.1"/>
    </source>
</evidence>
<feature type="domain" description="Glycosyltransferase 2-like" evidence="8">
    <location>
        <begin position="14"/>
        <end position="176"/>
    </location>
</feature>
<evidence type="ECO:0000256" key="7">
    <source>
        <dbReference type="ARBA" id="ARBA00023136"/>
    </source>
</evidence>
<dbReference type="STRING" id="1797737.A2196_00675"/>
<evidence type="ECO:0000256" key="6">
    <source>
        <dbReference type="ARBA" id="ARBA00022989"/>
    </source>
</evidence>
<sequence length="277" mass="31913">MAKKMKTKKKVSVSAFFPCYNDAGTIASMVELATLTLKKVANDFEVIVIDDGSSDNSREILKELSQSNPYLKLVFHEKNKGYGGALRSGFKTASKDLIFYTDGDAQYDISELLNLLTKLSDNVDIVQGYKIKRSDPWYRIIIGDLYNFGVKLAFAIKIRDVDCDFRLIRRSVFDKVRLEHNSGVITVEMVKKFQDAGFKFAQVPVSHYFRSYGKSQFFNFKRVAHVAIELLILWRELVLAKWLRINTSKMTSSPTTKEWGFIGRVRMTFFHLFHPRE</sequence>
<organism evidence="9 10">
    <name type="scientific">Candidatus Curtissbacteria bacterium RIFOXYA1_FULL_41_14</name>
    <dbReference type="NCBI Taxonomy" id="1797737"/>
    <lineage>
        <taxon>Bacteria</taxon>
        <taxon>Candidatus Curtissiibacteriota</taxon>
    </lineage>
</organism>
<evidence type="ECO:0000259" key="8">
    <source>
        <dbReference type="Pfam" id="PF00535"/>
    </source>
</evidence>
<evidence type="ECO:0000256" key="3">
    <source>
        <dbReference type="ARBA" id="ARBA00022679"/>
    </source>
</evidence>
<evidence type="ECO:0000256" key="1">
    <source>
        <dbReference type="ARBA" id="ARBA00022475"/>
    </source>
</evidence>
<dbReference type="PANTHER" id="PTHR48090">
    <property type="entry name" value="UNDECAPRENYL-PHOSPHATE 4-DEOXY-4-FORMAMIDO-L-ARABINOSE TRANSFERASE-RELATED"/>
    <property type="match status" value="1"/>
</dbReference>
<accession>A0A1F5HAU0</accession>
<name>A0A1F5HAU0_9BACT</name>
<keyword evidence="6" id="KW-1133">Transmembrane helix</keyword>
<keyword evidence="4" id="KW-0812">Transmembrane</keyword>
<keyword evidence="7" id="KW-0472">Membrane</keyword>
<dbReference type="EMBL" id="MFCA01000029">
    <property type="protein sequence ID" value="OGE01209.1"/>
    <property type="molecule type" value="Genomic_DNA"/>
</dbReference>
<dbReference type="Gene3D" id="3.90.550.10">
    <property type="entry name" value="Spore Coat Polysaccharide Biosynthesis Protein SpsA, Chain A"/>
    <property type="match status" value="1"/>
</dbReference>
<dbReference type="SUPFAM" id="SSF53448">
    <property type="entry name" value="Nucleotide-diphospho-sugar transferases"/>
    <property type="match status" value="1"/>
</dbReference>
<keyword evidence="2" id="KW-0328">Glycosyltransferase</keyword>
<evidence type="ECO:0000256" key="4">
    <source>
        <dbReference type="ARBA" id="ARBA00022692"/>
    </source>
</evidence>
<evidence type="ECO:0000313" key="10">
    <source>
        <dbReference type="Proteomes" id="UP000176751"/>
    </source>
</evidence>
<dbReference type="InterPro" id="IPR001173">
    <property type="entry name" value="Glyco_trans_2-like"/>
</dbReference>
<keyword evidence="5" id="KW-0448">Lipopolysaccharide biosynthesis</keyword>
<dbReference type="InterPro" id="IPR050256">
    <property type="entry name" value="Glycosyltransferase_2"/>
</dbReference>